<gene>
    <name evidence="1" type="ORF">KM842_10285</name>
</gene>
<name>A0ACD1E1R3_9MICO</name>
<dbReference type="EMBL" id="CP076544">
    <property type="protein sequence ID" value="QWS32671.1"/>
    <property type="molecule type" value="Genomic_DNA"/>
</dbReference>
<dbReference type="Proteomes" id="UP000681794">
    <property type="component" value="Chromosome"/>
</dbReference>
<evidence type="ECO:0000313" key="2">
    <source>
        <dbReference type="Proteomes" id="UP000681794"/>
    </source>
</evidence>
<organism evidence="1 2">
    <name type="scientific">Curtobacterium aetherium</name>
    <dbReference type="NCBI Taxonomy" id="2841594"/>
    <lineage>
        <taxon>Bacteria</taxon>
        <taxon>Bacillati</taxon>
        <taxon>Actinomycetota</taxon>
        <taxon>Actinomycetes</taxon>
        <taxon>Micrococcales</taxon>
        <taxon>Microbacteriaceae</taxon>
        <taxon>Curtobacterium</taxon>
    </lineage>
</organism>
<evidence type="ECO:0000313" key="1">
    <source>
        <dbReference type="EMBL" id="QWS32671.1"/>
    </source>
</evidence>
<keyword evidence="2" id="KW-1185">Reference proteome</keyword>
<proteinExistence type="predicted"/>
<sequence length="307" mass="31658">MTTAPEDLRTFATFDGHGGKVSKRVEVLDHRPPASPDGRYDGLVAVRGEHPLGALDERAADDSAELARGVASIGWVDPATLRDWYRPDRVVVSLLDARRSGLEPGVYADSRGRGRVRIDGQEAHLAADGRPAFRALAGSVDAPKVDVPLPMDQAVRLVVVSAAGTGDAPADGSGAAPADGSGDAPADRSGAAPADRSGDAPADGTVGRPVRTESGALGVEVVTTPVAPVLTPGEYPTYADDVPGLPPRPASGRVRVTASVLLDGSMHRVDRLDGPANTLWIERGGRVVPVAASDVGSDLVRYTATPV</sequence>
<accession>A0ACD1E1R3</accession>
<protein>
    <submittedName>
        <fullName evidence="1">Uncharacterized protein</fullName>
    </submittedName>
</protein>
<reference evidence="1" key="1">
    <citation type="submission" date="2021-06" db="EMBL/GenBank/DDBJ databases">
        <authorList>
            <person name="Ellington A.J."/>
            <person name="Bryan N.C."/>
            <person name="Christner B.C."/>
            <person name="Reisch C.R."/>
        </authorList>
    </citation>
    <scope>NUCLEOTIDE SEQUENCE</scope>
    <source>
        <strain evidence="1">L6-1</strain>
    </source>
</reference>